<dbReference type="Gene3D" id="3.40.50.300">
    <property type="entry name" value="P-loop containing nucleotide triphosphate hydrolases"/>
    <property type="match status" value="1"/>
</dbReference>
<dbReference type="InterPro" id="IPR040184">
    <property type="entry name" value="Mcm10"/>
</dbReference>
<comment type="similarity">
    <text evidence="2">Belongs to the MCM10 family.</text>
</comment>
<evidence type="ECO:0000256" key="8">
    <source>
        <dbReference type="ARBA" id="ARBA00022833"/>
    </source>
</evidence>
<dbReference type="PRINTS" id="PR00449">
    <property type="entry name" value="RASTRNSFRMNG"/>
</dbReference>
<feature type="region of interest" description="Disordered" evidence="11">
    <location>
        <begin position="15"/>
        <end position="44"/>
    </location>
</feature>
<evidence type="ECO:0000256" key="2">
    <source>
        <dbReference type="ARBA" id="ARBA00009679"/>
    </source>
</evidence>
<dbReference type="EMBL" id="RDQH01000336">
    <property type="protein sequence ID" value="RXH87641.1"/>
    <property type="molecule type" value="Genomic_DNA"/>
</dbReference>
<dbReference type="GO" id="GO:0005525">
    <property type="term" value="F:GTP binding"/>
    <property type="evidence" value="ECO:0007669"/>
    <property type="project" value="UniProtKB-KW"/>
</dbReference>
<reference evidence="14 15" key="1">
    <citation type="submission" date="2018-10" db="EMBL/GenBank/DDBJ databases">
        <title>A high-quality apple genome assembly.</title>
        <authorList>
            <person name="Hu J."/>
        </authorList>
    </citation>
    <scope>NUCLEOTIDE SEQUENCE [LARGE SCALE GENOMIC DNA]</scope>
    <source>
        <strain evidence="15">cv. HFTH1</strain>
        <tissue evidence="14">Young leaf</tissue>
    </source>
</reference>
<evidence type="ECO:0000256" key="1">
    <source>
        <dbReference type="ARBA" id="ARBA00004123"/>
    </source>
</evidence>
<dbReference type="PROSITE" id="PS51421">
    <property type="entry name" value="RAS"/>
    <property type="match status" value="1"/>
</dbReference>
<dbReference type="InterPro" id="IPR015408">
    <property type="entry name" value="Znf_Mcm10/DnaG"/>
</dbReference>
<evidence type="ECO:0000259" key="13">
    <source>
        <dbReference type="Pfam" id="PF22379"/>
    </source>
</evidence>
<evidence type="ECO:0000256" key="9">
    <source>
        <dbReference type="ARBA" id="ARBA00023134"/>
    </source>
</evidence>
<protein>
    <submittedName>
        <fullName evidence="14">Uncharacterized protein</fullName>
    </submittedName>
</protein>
<dbReference type="GO" id="GO:0003924">
    <property type="term" value="F:GTPase activity"/>
    <property type="evidence" value="ECO:0007669"/>
    <property type="project" value="InterPro"/>
</dbReference>
<dbReference type="InterPro" id="IPR001806">
    <property type="entry name" value="Small_GTPase"/>
</dbReference>
<evidence type="ECO:0000313" key="14">
    <source>
        <dbReference type="EMBL" id="RXH87641.1"/>
    </source>
</evidence>
<keyword evidence="15" id="KW-1185">Reference proteome</keyword>
<feature type="domain" description="Zinc finger Mcm10/DnaG-type" evidence="12">
    <location>
        <begin position="213"/>
        <end position="258"/>
    </location>
</feature>
<dbReference type="InterPro" id="IPR005225">
    <property type="entry name" value="Small_GTP-bd"/>
</dbReference>
<dbReference type="FunFam" id="2.40.50.140:FF:000174">
    <property type="entry name" value="DNA replication licensing factor mcm10"/>
    <property type="match status" value="1"/>
</dbReference>
<sequence length="740" mass="81813">MSKRQDDLDLLLSLQDRVLETPPGSPSHSPGYLSNDELRSQRGPADMSVFREAVEDCLDYQPKPVQKTGKLNRPNASTDPEVEKFSGLRIRKQLVTPLELSDHFSDIRFVRLSAIKNSLRGDTLTGCWATAGVLTEKGIPRTSSNGKSYCIWKLGCLDEDTISVFLFGDAYETYFKEQAGVVFALFNCAVRKDALGGGFSLSVYSANQMLKMGTSVDYGVCKGKRKDGMACTVVLNKRRGIYCKFHKSKESQKYSSMRTELNGGLHICAMLGTLSVLVSSSWCYNLFAYIYSNATRNLRTAFRSPSNSEGIYLVDPLSNKTNSGKTKQPLKLLSVEGLKKALSNGSKVTTNTHSQGLRFLAAVTGKTDPKDVLKESKLQSKQTSSVEKRKPSSTSTDPSAVIRNQQLDAKRMKTEKENSLTGKTKPATAGRNHNKTTNRTKQISIYCGAVLAWIVGVKKSETSAGIWIRVFEEAQVEEGRGRGGWKMSASRFIKCVTVGDGAVGKTCMLISYTSNTFPTVKWVCLAETCRVFWLLNLGMLQVSCFLFGFQENVGERKKNLQSGNEKKLDSLDLIGDYVPTVFDNFSANVVVDGSTVNLGLWDTAGQEDYNRLRPLSYRGADVFLLAFSLISKASYENVAKKWVPELRHYAPSVPIILVGTKLDLRDDRQFFVDHPGAVPITTAQGEELKKLIGAPVYIECSSKTQQNVKAVFDAAIKVVLQPPKQKKKKKRKAQKACSIL</sequence>
<keyword evidence="5" id="KW-0479">Metal-binding</keyword>
<dbReference type="InterPro" id="IPR027417">
    <property type="entry name" value="P-loop_NTPase"/>
</dbReference>
<dbReference type="STRING" id="3750.A0A498J2I3"/>
<dbReference type="Pfam" id="PF09329">
    <property type="entry name" value="zf-primase"/>
    <property type="match status" value="1"/>
</dbReference>
<dbReference type="SUPFAM" id="SSF52540">
    <property type="entry name" value="P-loop containing nucleoside triphosphate hydrolases"/>
    <property type="match status" value="1"/>
</dbReference>
<dbReference type="GO" id="GO:0043596">
    <property type="term" value="C:nuclear replication fork"/>
    <property type="evidence" value="ECO:0007669"/>
    <property type="project" value="TreeGrafter"/>
</dbReference>
<proteinExistence type="inferred from homology"/>
<name>A0A498J2I3_MALDO</name>
<keyword evidence="7" id="KW-0863">Zinc-finger</keyword>
<evidence type="ECO:0000259" key="12">
    <source>
        <dbReference type="Pfam" id="PF09329"/>
    </source>
</evidence>
<evidence type="ECO:0000256" key="3">
    <source>
        <dbReference type="ARBA" id="ARBA00010142"/>
    </source>
</evidence>
<dbReference type="SMART" id="SM00174">
    <property type="entry name" value="RHO"/>
    <property type="match status" value="1"/>
</dbReference>
<feature type="region of interest" description="Disordered" evidence="11">
    <location>
        <begin position="63"/>
        <end position="82"/>
    </location>
</feature>
<feature type="domain" description="MCM10 OB-fold" evidence="13">
    <location>
        <begin position="84"/>
        <end position="210"/>
    </location>
</feature>
<dbReference type="GO" id="GO:0006270">
    <property type="term" value="P:DNA replication initiation"/>
    <property type="evidence" value="ECO:0007669"/>
    <property type="project" value="InterPro"/>
</dbReference>
<dbReference type="SMART" id="SM00175">
    <property type="entry name" value="RAB"/>
    <property type="match status" value="1"/>
</dbReference>
<feature type="compositionally biased region" description="Polar residues" evidence="11">
    <location>
        <begin position="392"/>
        <end position="407"/>
    </location>
</feature>
<organism evidence="14 15">
    <name type="scientific">Malus domestica</name>
    <name type="common">Apple</name>
    <name type="synonym">Pyrus malus</name>
    <dbReference type="NCBI Taxonomy" id="3750"/>
    <lineage>
        <taxon>Eukaryota</taxon>
        <taxon>Viridiplantae</taxon>
        <taxon>Streptophyta</taxon>
        <taxon>Embryophyta</taxon>
        <taxon>Tracheophyta</taxon>
        <taxon>Spermatophyta</taxon>
        <taxon>Magnoliopsida</taxon>
        <taxon>eudicotyledons</taxon>
        <taxon>Gunneridae</taxon>
        <taxon>Pentapetalae</taxon>
        <taxon>rosids</taxon>
        <taxon>fabids</taxon>
        <taxon>Rosales</taxon>
        <taxon>Rosaceae</taxon>
        <taxon>Amygdaloideae</taxon>
        <taxon>Maleae</taxon>
        <taxon>Malus</taxon>
    </lineage>
</organism>
<feature type="compositionally biased region" description="Basic and acidic residues" evidence="11">
    <location>
        <begin position="408"/>
        <end position="418"/>
    </location>
</feature>
<dbReference type="GO" id="GO:0003688">
    <property type="term" value="F:DNA replication origin binding"/>
    <property type="evidence" value="ECO:0007669"/>
    <property type="project" value="TreeGrafter"/>
</dbReference>
<accession>A0A498J2I3</accession>
<dbReference type="InterPro" id="IPR055065">
    <property type="entry name" value="OB_MCM10"/>
</dbReference>
<dbReference type="Pfam" id="PF22379">
    <property type="entry name" value="OB_MCM10"/>
    <property type="match status" value="1"/>
</dbReference>
<evidence type="ECO:0000256" key="6">
    <source>
        <dbReference type="ARBA" id="ARBA00022741"/>
    </source>
</evidence>
<keyword evidence="8" id="KW-0862">Zinc</keyword>
<dbReference type="GO" id="GO:0003697">
    <property type="term" value="F:single-stranded DNA binding"/>
    <property type="evidence" value="ECO:0007669"/>
    <property type="project" value="InterPro"/>
</dbReference>
<dbReference type="PROSITE" id="PS51419">
    <property type="entry name" value="RAB"/>
    <property type="match status" value="1"/>
</dbReference>
<dbReference type="CDD" id="cd04133">
    <property type="entry name" value="Rop_like"/>
    <property type="match status" value="1"/>
</dbReference>
<feature type="region of interest" description="Disordered" evidence="11">
    <location>
        <begin position="371"/>
        <end position="435"/>
    </location>
</feature>
<evidence type="ECO:0000256" key="11">
    <source>
        <dbReference type="SAM" id="MobiDB-lite"/>
    </source>
</evidence>
<dbReference type="PANTHER" id="PTHR13454">
    <property type="entry name" value="PROTEIN MCM10 HOMOLOG"/>
    <property type="match status" value="1"/>
</dbReference>
<gene>
    <name evidence="14" type="ORF">DVH24_034541</name>
</gene>
<dbReference type="GO" id="GO:0008270">
    <property type="term" value="F:zinc ion binding"/>
    <property type="evidence" value="ECO:0007669"/>
    <property type="project" value="UniProtKB-KW"/>
</dbReference>
<evidence type="ECO:0000313" key="15">
    <source>
        <dbReference type="Proteomes" id="UP000290289"/>
    </source>
</evidence>
<dbReference type="InterPro" id="IPR012340">
    <property type="entry name" value="NA-bd_OB-fold"/>
</dbReference>
<comment type="subcellular location">
    <subcellularLocation>
        <location evidence="1">Nucleus</location>
    </subcellularLocation>
</comment>
<evidence type="ECO:0000256" key="7">
    <source>
        <dbReference type="ARBA" id="ARBA00022771"/>
    </source>
</evidence>
<evidence type="ECO:0000256" key="4">
    <source>
        <dbReference type="ARBA" id="ARBA00022705"/>
    </source>
</evidence>
<dbReference type="PANTHER" id="PTHR13454:SF11">
    <property type="entry name" value="PROTEIN MCM10 HOMOLOG"/>
    <property type="match status" value="1"/>
</dbReference>
<dbReference type="Gene3D" id="2.40.50.140">
    <property type="entry name" value="Nucleic acid-binding proteins"/>
    <property type="match status" value="1"/>
</dbReference>
<dbReference type="Pfam" id="PF00071">
    <property type="entry name" value="Ras"/>
    <property type="match status" value="2"/>
</dbReference>
<keyword evidence="10" id="KW-0539">Nucleus</keyword>
<evidence type="ECO:0000256" key="5">
    <source>
        <dbReference type="ARBA" id="ARBA00022723"/>
    </source>
</evidence>
<dbReference type="PROSITE" id="PS51420">
    <property type="entry name" value="RHO"/>
    <property type="match status" value="1"/>
</dbReference>
<keyword evidence="6" id="KW-0547">Nucleotide-binding</keyword>
<evidence type="ECO:0000256" key="10">
    <source>
        <dbReference type="ARBA" id="ARBA00023242"/>
    </source>
</evidence>
<comment type="caution">
    <text evidence="14">The sequence shown here is derived from an EMBL/GenBank/DDBJ whole genome shotgun (WGS) entry which is preliminary data.</text>
</comment>
<dbReference type="AlphaFoldDB" id="A0A498J2I3"/>
<dbReference type="NCBIfam" id="TIGR00231">
    <property type="entry name" value="small_GTP"/>
    <property type="match status" value="1"/>
</dbReference>
<comment type="similarity">
    <text evidence="3">Belongs to the small GTPase superfamily. Rho family.</text>
</comment>
<keyword evidence="4" id="KW-0235">DNA replication</keyword>
<dbReference type="FunFam" id="3.40.50.300:FF:001179">
    <property type="entry name" value="Rho family GTPase"/>
    <property type="match status" value="1"/>
</dbReference>
<dbReference type="Proteomes" id="UP000290289">
    <property type="component" value="Chromosome 10"/>
</dbReference>
<dbReference type="SMART" id="SM00173">
    <property type="entry name" value="RAS"/>
    <property type="match status" value="1"/>
</dbReference>
<keyword evidence="9" id="KW-0342">GTP-binding</keyword>